<dbReference type="InterPro" id="IPR042201">
    <property type="entry name" value="FH2_Formin_sf"/>
</dbReference>
<evidence type="ECO:0000256" key="2">
    <source>
        <dbReference type="SAM" id="MobiDB-lite"/>
    </source>
</evidence>
<evidence type="ECO:0000256" key="1">
    <source>
        <dbReference type="ARBA" id="ARBA00023449"/>
    </source>
</evidence>
<dbReference type="GO" id="GO:0016477">
    <property type="term" value="P:cell migration"/>
    <property type="evidence" value="ECO:0007669"/>
    <property type="project" value="TreeGrafter"/>
</dbReference>
<accession>A0A672ZP98</accession>
<dbReference type="GO" id="GO:0030866">
    <property type="term" value="P:cortical actin cytoskeleton organization"/>
    <property type="evidence" value="ECO:0007669"/>
    <property type="project" value="TreeGrafter"/>
</dbReference>
<dbReference type="GO" id="GO:0008360">
    <property type="term" value="P:regulation of cell shape"/>
    <property type="evidence" value="ECO:0007669"/>
    <property type="project" value="TreeGrafter"/>
</dbReference>
<organism evidence="4 5">
    <name type="scientific">Sphaeramia orbicularis</name>
    <name type="common">orbiculate cardinalfish</name>
    <dbReference type="NCBI Taxonomy" id="375764"/>
    <lineage>
        <taxon>Eukaryota</taxon>
        <taxon>Metazoa</taxon>
        <taxon>Chordata</taxon>
        <taxon>Craniata</taxon>
        <taxon>Vertebrata</taxon>
        <taxon>Euteleostomi</taxon>
        <taxon>Actinopterygii</taxon>
        <taxon>Neopterygii</taxon>
        <taxon>Teleostei</taxon>
        <taxon>Neoteleostei</taxon>
        <taxon>Acanthomorphata</taxon>
        <taxon>Gobiaria</taxon>
        <taxon>Kurtiformes</taxon>
        <taxon>Apogonoidei</taxon>
        <taxon>Apogonidae</taxon>
        <taxon>Apogoninae</taxon>
        <taxon>Sphaeramia</taxon>
    </lineage>
</organism>
<evidence type="ECO:0000259" key="3">
    <source>
        <dbReference type="PROSITE" id="PS51444"/>
    </source>
</evidence>
<evidence type="ECO:0000313" key="5">
    <source>
        <dbReference type="Proteomes" id="UP000472271"/>
    </source>
</evidence>
<evidence type="ECO:0000313" key="4">
    <source>
        <dbReference type="Ensembl" id="ENSSORP00005018986.1"/>
    </source>
</evidence>
<protein>
    <recommendedName>
        <fullName evidence="3">FH2 domain-containing protein</fullName>
    </recommendedName>
</protein>
<dbReference type="AlphaFoldDB" id="A0A672ZP98"/>
<sequence length="299" mass="33850">MKLIHNYECEGRPLDELSEEDRFMVRFSKIPRLAQRISTLTFMGNFPESVHLIEPQLNAIIAASMSIKSSKLKKILEIILAFGNYMNSSKRGAAYGFRLQSLDMLLDTKSTDRKQTLLHFIVSIIQDKYPEVQAFYTELHFLDKAALVSLDSILQDVRALERGMEKFVNNNNKLLDSVIADGKTAQDVYDSAVEYFGENSKSTPPSMFFPVFVRFIKAYKQAEQENDQRRRHGLNCDAPTTPPKPEIHGNKVSVVSKLPQMDLIAELKRRQVSPLVREGKDGAIEDIITGTQICECGSV</sequence>
<reference evidence="4" key="2">
    <citation type="submission" date="2025-08" db="UniProtKB">
        <authorList>
            <consortium name="Ensembl"/>
        </authorList>
    </citation>
    <scope>IDENTIFICATION</scope>
</reference>
<dbReference type="Pfam" id="PF02181">
    <property type="entry name" value="FH2"/>
    <property type="match status" value="1"/>
</dbReference>
<dbReference type="PROSITE" id="PS51444">
    <property type="entry name" value="FH2"/>
    <property type="match status" value="1"/>
</dbReference>
<dbReference type="Ensembl" id="ENSSORT00005019541.1">
    <property type="protein sequence ID" value="ENSSORP00005018986.1"/>
    <property type="gene ID" value="ENSSORG00005009347.1"/>
</dbReference>
<dbReference type="GO" id="GO:0051015">
    <property type="term" value="F:actin filament binding"/>
    <property type="evidence" value="ECO:0007669"/>
    <property type="project" value="TreeGrafter"/>
</dbReference>
<proteinExistence type="inferred from homology"/>
<dbReference type="InterPro" id="IPR015425">
    <property type="entry name" value="FH2_Formin"/>
</dbReference>
<dbReference type="Gene3D" id="1.20.58.2220">
    <property type="entry name" value="Formin, FH2 domain"/>
    <property type="match status" value="1"/>
</dbReference>
<dbReference type="SMART" id="SM00498">
    <property type="entry name" value="FH2"/>
    <property type="match status" value="1"/>
</dbReference>
<feature type="region of interest" description="Disordered" evidence="2">
    <location>
        <begin position="225"/>
        <end position="249"/>
    </location>
</feature>
<reference evidence="4" key="3">
    <citation type="submission" date="2025-09" db="UniProtKB">
        <authorList>
            <consortium name="Ensembl"/>
        </authorList>
    </citation>
    <scope>IDENTIFICATION</scope>
</reference>
<feature type="domain" description="FH2" evidence="3">
    <location>
        <begin position="1"/>
        <end position="246"/>
    </location>
</feature>
<dbReference type="InParanoid" id="A0A672ZP98"/>
<dbReference type="SUPFAM" id="SSF101447">
    <property type="entry name" value="Formin homology 2 domain (FH2 domain)"/>
    <property type="match status" value="1"/>
</dbReference>
<keyword evidence="5" id="KW-1185">Reference proteome</keyword>
<dbReference type="InterPro" id="IPR043592">
    <property type="entry name" value="FMNL_animal"/>
</dbReference>
<dbReference type="GO" id="GO:0005829">
    <property type="term" value="C:cytosol"/>
    <property type="evidence" value="ECO:0007669"/>
    <property type="project" value="TreeGrafter"/>
</dbReference>
<reference evidence="4" key="1">
    <citation type="submission" date="2019-06" db="EMBL/GenBank/DDBJ databases">
        <authorList>
            <consortium name="Wellcome Sanger Institute Data Sharing"/>
        </authorList>
    </citation>
    <scope>NUCLEOTIDE SEQUENCE [LARGE SCALE GENOMIC DNA]</scope>
</reference>
<dbReference type="PANTHER" id="PTHR45857:SF2">
    <property type="entry name" value="FORMIN-LIKE PROTEIN 1"/>
    <property type="match status" value="1"/>
</dbReference>
<name>A0A672ZP98_9TELE</name>
<dbReference type="PANTHER" id="PTHR45857">
    <property type="entry name" value="FORMIN-LIKE PROTEIN"/>
    <property type="match status" value="1"/>
</dbReference>
<comment type="similarity">
    <text evidence="1">Belongs to the formin homology family.</text>
</comment>
<dbReference type="Proteomes" id="UP000472271">
    <property type="component" value="Chromosome 19"/>
</dbReference>